<evidence type="ECO:0000256" key="1">
    <source>
        <dbReference type="ARBA" id="ARBA00004141"/>
    </source>
</evidence>
<gene>
    <name evidence="5" type="primary">tatC</name>
    <name evidence="8" type="synonym">tatCY</name>
    <name evidence="7" type="ORF">LS41612_02735</name>
    <name evidence="8" type="ORF">NCTC10338_04245</name>
</gene>
<dbReference type="Proteomes" id="UP000238825">
    <property type="component" value="Chromosome"/>
</dbReference>
<dbReference type="HAMAP" id="MF_00902">
    <property type="entry name" value="TatC"/>
    <property type="match status" value="1"/>
</dbReference>
<dbReference type="InterPro" id="IPR019820">
    <property type="entry name" value="Sec-indep_translocase_CS"/>
</dbReference>
<sequence length="273" mass="31686">MNPRELTVTEHLVELRKRLFICAVFFVIALIVGFYLAEPIIKYIQYSKEAEQLTLNAFNVTDPLVIYLQVTVFVAFVLSSPLLLHQIWLFITPGLHETERKATLKYIPYSFILFIAGASFSYFVLFPYVMHFMMGLSADLEIKQTIGINAYFSFLFRLVMPFGIVFQLPVVTLFLARLGILNPELMVKFRKYAYFVLVVIAVFLAPPDFISNVIVAIPLFVIYEISIIIARRGYRKFLQAEAMQLEEERIAAEREQVERLLAEQKRQIEEMND</sequence>
<accession>A0A2S0JVV3</accession>
<dbReference type="RefSeq" id="WP_024363931.1">
    <property type="nucleotide sequence ID" value="NZ_BJNS01000039.1"/>
</dbReference>
<reference evidence="7 9" key="1">
    <citation type="submission" date="2017-03" db="EMBL/GenBank/DDBJ databases">
        <title>The whole genome sequencing and assembly of Lysinibacillus sphaericus DSM 28T strain.</title>
        <authorList>
            <person name="Lee Y.-J."/>
            <person name="Yi H."/>
            <person name="Bahn Y.-S."/>
            <person name="Kim J.F."/>
            <person name="Lee D.-W."/>
        </authorList>
    </citation>
    <scope>NUCLEOTIDE SEQUENCE [LARGE SCALE GENOMIC DNA]</scope>
    <source>
        <strain evidence="7 9">DSM 28</strain>
    </source>
</reference>
<dbReference type="PROSITE" id="PS01218">
    <property type="entry name" value="TATC"/>
    <property type="match status" value="1"/>
</dbReference>
<dbReference type="Pfam" id="PF00902">
    <property type="entry name" value="TatC"/>
    <property type="match status" value="1"/>
</dbReference>
<evidence type="ECO:0000313" key="7">
    <source>
        <dbReference type="EMBL" id="AVK95273.1"/>
    </source>
</evidence>
<dbReference type="GO" id="GO:0065002">
    <property type="term" value="P:intracellular protein transmembrane transport"/>
    <property type="evidence" value="ECO:0007669"/>
    <property type="project" value="TreeGrafter"/>
</dbReference>
<dbReference type="EMBL" id="CP019980">
    <property type="protein sequence ID" value="AVK95273.1"/>
    <property type="molecule type" value="Genomic_DNA"/>
</dbReference>
<name>A0A2S0JVV3_LYSSH</name>
<comment type="subunit">
    <text evidence="5">Forms a complex with TatA.</text>
</comment>
<dbReference type="InterPro" id="IPR002033">
    <property type="entry name" value="TatC"/>
</dbReference>
<evidence type="ECO:0000313" key="8">
    <source>
        <dbReference type="EMBL" id="SUV19259.1"/>
    </source>
</evidence>
<evidence type="ECO:0000256" key="2">
    <source>
        <dbReference type="ARBA" id="ARBA00022692"/>
    </source>
</evidence>
<reference evidence="8 10" key="2">
    <citation type="submission" date="2018-06" db="EMBL/GenBank/DDBJ databases">
        <authorList>
            <consortium name="Pathogen Informatics"/>
            <person name="Doyle S."/>
        </authorList>
    </citation>
    <scope>NUCLEOTIDE SEQUENCE [LARGE SCALE GENOMIC DNA]</scope>
    <source>
        <strain evidence="8 10">NCTC10338</strain>
    </source>
</reference>
<dbReference type="PANTHER" id="PTHR30371:SF0">
    <property type="entry name" value="SEC-INDEPENDENT PROTEIN TRANSLOCASE PROTEIN TATC, CHLOROPLASTIC-RELATED"/>
    <property type="match status" value="1"/>
</dbReference>
<dbReference type="PANTHER" id="PTHR30371">
    <property type="entry name" value="SEC-INDEPENDENT PROTEIN TRANSLOCASE PROTEIN TATC"/>
    <property type="match status" value="1"/>
</dbReference>
<organism evidence="7 9">
    <name type="scientific">Lysinibacillus sphaericus</name>
    <name type="common">Bacillus sphaericus</name>
    <dbReference type="NCBI Taxonomy" id="1421"/>
    <lineage>
        <taxon>Bacteria</taxon>
        <taxon>Bacillati</taxon>
        <taxon>Bacillota</taxon>
        <taxon>Bacilli</taxon>
        <taxon>Bacillales</taxon>
        <taxon>Bacillaceae</taxon>
        <taxon>Lysinibacillus</taxon>
    </lineage>
</organism>
<evidence type="ECO:0000313" key="9">
    <source>
        <dbReference type="Proteomes" id="UP000238825"/>
    </source>
</evidence>
<dbReference type="Proteomes" id="UP000255295">
    <property type="component" value="Unassembled WGS sequence"/>
</dbReference>
<evidence type="ECO:0000313" key="10">
    <source>
        <dbReference type="Proteomes" id="UP000255295"/>
    </source>
</evidence>
<keyword evidence="6" id="KW-0175">Coiled coil</keyword>
<comment type="subcellular location">
    <subcellularLocation>
        <location evidence="5">Cell membrane</location>
        <topology evidence="5">Multi-pass membrane protein</topology>
    </subcellularLocation>
    <subcellularLocation>
        <location evidence="1">Membrane</location>
        <topology evidence="1">Multi-pass membrane protein</topology>
    </subcellularLocation>
</comment>
<comment type="similarity">
    <text evidence="5">Belongs to the TatC family.</text>
</comment>
<keyword evidence="4 5" id="KW-0472">Membrane</keyword>
<feature type="transmembrane region" description="Helical" evidence="5">
    <location>
        <begin position="213"/>
        <end position="230"/>
    </location>
</feature>
<feature type="transmembrane region" description="Helical" evidence="5">
    <location>
        <begin position="192"/>
        <end position="207"/>
    </location>
</feature>
<keyword evidence="5" id="KW-0653">Protein transport</keyword>
<protein>
    <recommendedName>
        <fullName evidence="5">Sec-independent protein translocase protein TatC</fullName>
    </recommendedName>
</protein>
<keyword evidence="5" id="KW-0811">Translocation</keyword>
<keyword evidence="5" id="KW-0813">Transport</keyword>
<dbReference type="GO" id="GO:0043953">
    <property type="term" value="P:protein transport by the Tat complex"/>
    <property type="evidence" value="ECO:0007669"/>
    <property type="project" value="UniProtKB-UniRule"/>
</dbReference>
<evidence type="ECO:0000256" key="5">
    <source>
        <dbReference type="HAMAP-Rule" id="MF_00902"/>
    </source>
</evidence>
<evidence type="ECO:0000256" key="3">
    <source>
        <dbReference type="ARBA" id="ARBA00022989"/>
    </source>
</evidence>
<dbReference type="GeneID" id="48275098"/>
<feature type="coiled-coil region" evidence="6">
    <location>
        <begin position="235"/>
        <end position="270"/>
    </location>
</feature>
<dbReference type="EMBL" id="UFSZ01000001">
    <property type="protein sequence ID" value="SUV19259.1"/>
    <property type="molecule type" value="Genomic_DNA"/>
</dbReference>
<evidence type="ECO:0000256" key="4">
    <source>
        <dbReference type="ARBA" id="ARBA00023136"/>
    </source>
</evidence>
<dbReference type="PRINTS" id="PR01840">
    <property type="entry name" value="TATCFAMILY"/>
</dbReference>
<comment type="function">
    <text evidence="5">Part of the twin-arginine translocation (Tat) system that transports large folded proteins containing a characteristic twin-arginine motif in their signal peptide across membranes.</text>
</comment>
<feature type="transmembrane region" description="Helical" evidence="5">
    <location>
        <begin position="64"/>
        <end position="91"/>
    </location>
</feature>
<keyword evidence="5" id="KW-1003">Cell membrane</keyword>
<dbReference type="GO" id="GO:0009977">
    <property type="term" value="F:proton motive force dependent protein transmembrane transporter activity"/>
    <property type="evidence" value="ECO:0007669"/>
    <property type="project" value="TreeGrafter"/>
</dbReference>
<feature type="transmembrane region" description="Helical" evidence="5">
    <location>
        <begin position="20"/>
        <end position="44"/>
    </location>
</feature>
<keyword evidence="2 5" id="KW-0812">Transmembrane</keyword>
<dbReference type="GO" id="GO:0033281">
    <property type="term" value="C:TAT protein transport complex"/>
    <property type="evidence" value="ECO:0007669"/>
    <property type="project" value="UniProtKB-UniRule"/>
</dbReference>
<keyword evidence="3 5" id="KW-1133">Transmembrane helix</keyword>
<proteinExistence type="inferred from homology"/>
<dbReference type="NCBIfam" id="TIGR00945">
    <property type="entry name" value="tatC"/>
    <property type="match status" value="1"/>
</dbReference>
<dbReference type="AlphaFoldDB" id="A0A2S0JVV3"/>
<evidence type="ECO:0000256" key="6">
    <source>
        <dbReference type="SAM" id="Coils"/>
    </source>
</evidence>
<feature type="transmembrane region" description="Helical" evidence="5">
    <location>
        <begin position="111"/>
        <end position="134"/>
    </location>
</feature>
<feature type="transmembrane region" description="Helical" evidence="5">
    <location>
        <begin position="154"/>
        <end position="180"/>
    </location>
</feature>